<organism evidence="3 4">
    <name type="scientific">Delftia acidovorans</name>
    <name type="common">Pseudomonas acidovorans</name>
    <name type="synonym">Comamonas acidovorans</name>
    <dbReference type="NCBI Taxonomy" id="80866"/>
    <lineage>
        <taxon>Bacteria</taxon>
        <taxon>Pseudomonadati</taxon>
        <taxon>Pseudomonadota</taxon>
        <taxon>Betaproteobacteria</taxon>
        <taxon>Burkholderiales</taxon>
        <taxon>Comamonadaceae</taxon>
        <taxon>Delftia</taxon>
    </lineage>
</organism>
<dbReference type="RefSeq" id="WP_197953948.1">
    <property type="nucleotide sequence ID" value="NZ_CP065668.1"/>
</dbReference>
<evidence type="ECO:0000259" key="2">
    <source>
        <dbReference type="Pfam" id="PF07007"/>
    </source>
</evidence>
<name>A0A7T2RZP0_DELAC</name>
<protein>
    <submittedName>
        <fullName evidence="3">DUF1311 domain-containing protein</fullName>
    </submittedName>
</protein>
<evidence type="ECO:0000256" key="1">
    <source>
        <dbReference type="SAM" id="SignalP"/>
    </source>
</evidence>
<dbReference type="Gene3D" id="1.20.1270.180">
    <property type="match status" value="1"/>
</dbReference>
<evidence type="ECO:0000313" key="3">
    <source>
        <dbReference type="EMBL" id="QPS06301.1"/>
    </source>
</evidence>
<reference evidence="3 4" key="1">
    <citation type="submission" date="2020-12" db="EMBL/GenBank/DDBJ databases">
        <title>FDA dAtabase for Regulatory Grade micrObial Sequences (FDA-ARGOS): Supporting development and validation of Infectious Disease Dx tests.</title>
        <authorList>
            <person name="Sproer C."/>
            <person name="Gronow S."/>
            <person name="Severitt S."/>
            <person name="Schroder I."/>
            <person name="Tallon L."/>
            <person name="Sadzewicz L."/>
            <person name="Zhao X."/>
            <person name="Boylan J."/>
            <person name="Ott S."/>
            <person name="Bowen H."/>
            <person name="Vavikolanu K."/>
            <person name="Mehta A."/>
            <person name="Aluvathingal J."/>
            <person name="Nadendla S."/>
            <person name="Lowell S."/>
            <person name="Myers T."/>
            <person name="Yan Y."/>
            <person name="Sichtig H."/>
        </authorList>
    </citation>
    <scope>NUCLEOTIDE SEQUENCE [LARGE SCALE GENOMIC DNA]</scope>
    <source>
        <strain evidence="3 4">FDAARGOS_909</strain>
    </source>
</reference>
<feature type="domain" description="Lysozyme inhibitor LprI-like N-terminal" evidence="2">
    <location>
        <begin position="38"/>
        <end position="137"/>
    </location>
</feature>
<dbReference type="AlphaFoldDB" id="A0A7T2RZP0"/>
<evidence type="ECO:0000313" key="4">
    <source>
        <dbReference type="Proteomes" id="UP000594778"/>
    </source>
</evidence>
<keyword evidence="1" id="KW-0732">Signal</keyword>
<sequence length="147" mass="15828">MRAIKLTTLALAACIPLWSLATEIIPQPDERVLREECSAHSQAGMRDCLARRLADSHKALKQAEEQAASALGQWDEDAKYAAQAKARLSASGKEFTQYRDAQCSWLASLAGGAAGNATEIRRLSCAAALNFGRAAQLRDATSELPLK</sequence>
<dbReference type="EMBL" id="CP065668">
    <property type="protein sequence ID" value="QPS06301.1"/>
    <property type="molecule type" value="Genomic_DNA"/>
</dbReference>
<dbReference type="Proteomes" id="UP000594778">
    <property type="component" value="Chromosome"/>
</dbReference>
<feature type="chain" id="PRO_5032363882" evidence="1">
    <location>
        <begin position="22"/>
        <end position="147"/>
    </location>
</feature>
<gene>
    <name evidence="3" type="ORF">I6G66_18505</name>
</gene>
<accession>A0A7T2RZP0</accession>
<dbReference type="Pfam" id="PF07007">
    <property type="entry name" value="LprI"/>
    <property type="match status" value="1"/>
</dbReference>
<dbReference type="InterPro" id="IPR009739">
    <property type="entry name" value="LprI-like_N"/>
</dbReference>
<feature type="signal peptide" evidence="1">
    <location>
        <begin position="1"/>
        <end position="21"/>
    </location>
</feature>
<proteinExistence type="predicted"/>